<dbReference type="PANTHER" id="PTHR10681">
    <property type="entry name" value="THIOREDOXIN PEROXIDASE"/>
    <property type="match status" value="1"/>
</dbReference>
<dbReference type="Gene3D" id="3.40.30.10">
    <property type="entry name" value="Glutaredoxin"/>
    <property type="match status" value="1"/>
</dbReference>
<dbReference type="SUPFAM" id="SSF52833">
    <property type="entry name" value="Thioredoxin-like"/>
    <property type="match status" value="1"/>
</dbReference>
<accession>A0A2X3K7P6</accession>
<comment type="similarity">
    <text evidence="7 9">Belongs to the peroxiredoxin family. Prx6 subfamily.</text>
</comment>
<dbReference type="InterPro" id="IPR019479">
    <property type="entry name" value="Peroxiredoxin_C"/>
</dbReference>
<evidence type="ECO:0000256" key="8">
    <source>
        <dbReference type="ARBA" id="ARBA00037420"/>
    </source>
</evidence>
<dbReference type="InterPro" id="IPR013766">
    <property type="entry name" value="Thioredoxin_domain"/>
</dbReference>
<dbReference type="Pfam" id="PF10417">
    <property type="entry name" value="1-cysPrx_C"/>
    <property type="match status" value="1"/>
</dbReference>
<feature type="active site" description="Cysteine sulfenic acid (-SOH) intermediate; for peroxidase activity" evidence="10">
    <location>
        <position position="49"/>
    </location>
</feature>
<evidence type="ECO:0000256" key="4">
    <source>
        <dbReference type="ARBA" id="ARBA00022862"/>
    </source>
</evidence>
<dbReference type="Proteomes" id="UP000249818">
    <property type="component" value="Chromosome BARAN1"/>
</dbReference>
<gene>
    <name evidence="12" type="ORF">BARAN1_1225</name>
</gene>
<name>A0A2X3K7P6_9BACT</name>
<dbReference type="HAMAP" id="MF_00401">
    <property type="entry name" value="Peroxiredoxin"/>
    <property type="match status" value="1"/>
</dbReference>
<keyword evidence="2 9" id="KW-0963">Cytoplasm</keyword>
<dbReference type="InterPro" id="IPR045020">
    <property type="entry name" value="PRX_1cys"/>
</dbReference>
<dbReference type="InterPro" id="IPR000866">
    <property type="entry name" value="AhpC/TSA"/>
</dbReference>
<protein>
    <recommendedName>
        <fullName evidence="9">Peroxiredoxin</fullName>
        <ecNumber evidence="9">1.11.1.24</ecNumber>
    </recommendedName>
    <alternativeName>
        <fullName evidence="9">Thioredoxin peroxidase</fullName>
    </alternativeName>
    <alternativeName>
        <fullName evidence="9">Thioredoxin-dependent peroxiredoxin</fullName>
    </alternativeName>
</protein>
<feature type="disulfide bond" description="Interchain (with Cys-49); in linked form" evidence="9">
    <location>
        <position position="216"/>
    </location>
</feature>
<dbReference type="NCBIfam" id="NF009668">
    <property type="entry name" value="PRK13189.1"/>
    <property type="match status" value="1"/>
</dbReference>
<dbReference type="KEGG" id="bana:BARAN1_1225"/>
<sequence length="224" mass="25096">MEERRIPLIGDPAPAFVAQTTRGKIDFPKDYQGKWVILFSHPGDFTPVCTTEFVAFAKRYPEFQKLGAELIGLSVDHVYSHIKWTEWIEEKLRVKIPFPIIADTTGRIAGLYGMIHPGASESAAVRAVFLICPQGIVRAIVYYPANIGRNMDEIVRLLKAFQTAVKEKVALPADWPKNGLIGDHGILPAPDTEDGAKKRLAEAQAGAYECYDWWFCHRKLKEAA</sequence>
<dbReference type="PIRSF" id="PIRSF000239">
    <property type="entry name" value="AHPC"/>
    <property type="match status" value="1"/>
</dbReference>
<dbReference type="EC" id="1.11.1.24" evidence="9"/>
<evidence type="ECO:0000256" key="6">
    <source>
        <dbReference type="ARBA" id="ARBA00023284"/>
    </source>
</evidence>
<dbReference type="RefSeq" id="WP_122031638.1">
    <property type="nucleotide sequence ID" value="NZ_LS483254.1"/>
</dbReference>
<dbReference type="GO" id="GO:0045454">
    <property type="term" value="P:cell redox homeostasis"/>
    <property type="evidence" value="ECO:0007669"/>
    <property type="project" value="TreeGrafter"/>
</dbReference>
<feature type="disulfide bond" description="Interchain (with Cys-216); in linked form" evidence="9">
    <location>
        <position position="49"/>
    </location>
</feature>
<keyword evidence="9" id="KW-1015">Disulfide bond</keyword>
<dbReference type="Pfam" id="PF00578">
    <property type="entry name" value="AhpC-TSA"/>
    <property type="match status" value="1"/>
</dbReference>
<comment type="subunit">
    <text evidence="9">Homodecamer. Pentamer of dimers that assemble into a ring structure.</text>
</comment>
<keyword evidence="3 9" id="KW-0575">Peroxidase</keyword>
<dbReference type="GO" id="GO:0008379">
    <property type="term" value="F:thioredoxin peroxidase activity"/>
    <property type="evidence" value="ECO:0007669"/>
    <property type="project" value="TreeGrafter"/>
</dbReference>
<keyword evidence="4 9" id="KW-0049">Antioxidant</keyword>
<comment type="miscellaneous">
    <text evidence="9">The active site is a conserved redox-active cysteine residue, the peroxidatic cysteine (C(P)), which makes the nucleophilic attack on the peroxide substrate. The peroxide oxidizes the C(P)-SH to cysteine sulfenic acid (C(P)-SOH), which then reacts with another cysteine residue, the resolving cysteine (C(R)), to form a disulfide bridge. The disulfide is subsequently reduced by an appropriate electron donor to complete the catalytic cycle. Although the primary sequence of this enzyme is similar to those of the 1-Cys Prx6 enzymes, its catalytic properties resemble those of the typical 2-Cys Prxs and C(R) is provided by the other dimeric subunit to form an intersubunit disulfide. The disulfide is subsequently reduced by thioredoxin.</text>
</comment>
<dbReference type="EMBL" id="LS483254">
    <property type="protein sequence ID" value="SQD93247.1"/>
    <property type="molecule type" value="Genomic_DNA"/>
</dbReference>
<feature type="active site" description="Cysteine sulfenic acid (-SOH) intermediate" evidence="9">
    <location>
        <position position="49"/>
    </location>
</feature>
<dbReference type="Gene3D" id="3.30.1020.10">
    <property type="entry name" value="Antioxidant, Horf6, Chain A, domain2"/>
    <property type="match status" value="1"/>
</dbReference>
<comment type="subcellular location">
    <subcellularLocation>
        <location evidence="9">Cytoplasm</location>
    </subcellularLocation>
</comment>
<evidence type="ECO:0000256" key="7">
    <source>
        <dbReference type="ARBA" id="ARBA00025719"/>
    </source>
</evidence>
<dbReference type="GO" id="GO:0033554">
    <property type="term" value="P:cellular response to stress"/>
    <property type="evidence" value="ECO:0007669"/>
    <property type="project" value="TreeGrafter"/>
</dbReference>
<dbReference type="InterPro" id="IPR050217">
    <property type="entry name" value="Peroxiredoxin"/>
</dbReference>
<evidence type="ECO:0000256" key="2">
    <source>
        <dbReference type="ARBA" id="ARBA00022490"/>
    </source>
</evidence>
<comment type="similarity">
    <text evidence="1">Belongs to the peroxiredoxin family. AhpC/Prx1 subfamily.</text>
</comment>
<dbReference type="GO" id="GO:0006979">
    <property type="term" value="P:response to oxidative stress"/>
    <property type="evidence" value="ECO:0007669"/>
    <property type="project" value="TreeGrafter"/>
</dbReference>
<comment type="catalytic activity">
    <reaction evidence="9">
        <text>a hydroperoxide + [thioredoxin]-dithiol = an alcohol + [thioredoxin]-disulfide + H2O</text>
        <dbReference type="Rhea" id="RHEA:62620"/>
        <dbReference type="Rhea" id="RHEA-COMP:10698"/>
        <dbReference type="Rhea" id="RHEA-COMP:10700"/>
        <dbReference type="ChEBI" id="CHEBI:15377"/>
        <dbReference type="ChEBI" id="CHEBI:29950"/>
        <dbReference type="ChEBI" id="CHEBI:30879"/>
        <dbReference type="ChEBI" id="CHEBI:35924"/>
        <dbReference type="ChEBI" id="CHEBI:50058"/>
        <dbReference type="EC" id="1.11.1.24"/>
    </reaction>
</comment>
<evidence type="ECO:0000256" key="1">
    <source>
        <dbReference type="ARBA" id="ARBA00009796"/>
    </source>
</evidence>
<keyword evidence="6 9" id="KW-0676">Redox-active center</keyword>
<dbReference type="FunFam" id="3.40.30.10:FF:000011">
    <property type="entry name" value="Peroxiredoxin PRX1"/>
    <property type="match status" value="1"/>
</dbReference>
<dbReference type="GO" id="GO:0005829">
    <property type="term" value="C:cytosol"/>
    <property type="evidence" value="ECO:0007669"/>
    <property type="project" value="TreeGrafter"/>
</dbReference>
<feature type="domain" description="Thioredoxin" evidence="11">
    <location>
        <begin position="7"/>
        <end position="163"/>
    </location>
</feature>
<dbReference type="PROSITE" id="PS51352">
    <property type="entry name" value="THIOREDOXIN_2"/>
    <property type="match status" value="1"/>
</dbReference>
<dbReference type="InterPro" id="IPR036249">
    <property type="entry name" value="Thioredoxin-like_sf"/>
</dbReference>
<dbReference type="AlphaFoldDB" id="A0A2X3K7P6"/>
<keyword evidence="13" id="KW-1185">Reference proteome</keyword>
<dbReference type="CDD" id="cd03016">
    <property type="entry name" value="PRX_1cys"/>
    <property type="match status" value="1"/>
</dbReference>
<proteinExistence type="inferred from homology"/>
<evidence type="ECO:0000256" key="3">
    <source>
        <dbReference type="ARBA" id="ARBA00022559"/>
    </source>
</evidence>
<evidence type="ECO:0000259" key="11">
    <source>
        <dbReference type="PROSITE" id="PS51352"/>
    </source>
</evidence>
<evidence type="ECO:0000313" key="12">
    <source>
        <dbReference type="EMBL" id="SQD93247.1"/>
    </source>
</evidence>
<keyword evidence="5 9" id="KW-0560">Oxidoreductase</keyword>
<feature type="disulfide bond" description="Alternate" evidence="9">
    <location>
        <begin position="210"/>
        <end position="216"/>
    </location>
</feature>
<dbReference type="OrthoDB" id="9812811at2"/>
<evidence type="ECO:0000313" key="13">
    <source>
        <dbReference type="Proteomes" id="UP000249818"/>
    </source>
</evidence>
<dbReference type="InterPro" id="IPR024706">
    <property type="entry name" value="Peroxiredoxin_AhpC-typ"/>
</dbReference>
<evidence type="ECO:0000256" key="10">
    <source>
        <dbReference type="PIRSR" id="PIRSR000239-1"/>
    </source>
</evidence>
<evidence type="ECO:0000256" key="9">
    <source>
        <dbReference type="HAMAP-Rule" id="MF_00401"/>
    </source>
</evidence>
<reference evidence="13" key="1">
    <citation type="submission" date="2018-05" db="EMBL/GenBank/DDBJ databases">
        <authorList>
            <person name="Hao L."/>
        </authorList>
    </citation>
    <scope>NUCLEOTIDE SEQUENCE [LARGE SCALE GENOMIC DNA]</scope>
</reference>
<organism evidence="12 13">
    <name type="scientific">Candidatus Bipolaricaulis anaerobius</name>
    <dbReference type="NCBI Taxonomy" id="2026885"/>
    <lineage>
        <taxon>Bacteria</taxon>
        <taxon>Candidatus Bipolaricaulota</taxon>
        <taxon>Candidatus Bipolaricaulia</taxon>
        <taxon>Candidatus Bipolaricaulales</taxon>
        <taxon>Candidatus Bipolaricaulaceae</taxon>
        <taxon>Candidatus Bipolaricaulis</taxon>
    </lineage>
</organism>
<comment type="function">
    <text evidence="8 9">Thiol-specific peroxidase that catalyzes the reduction of hydrogen peroxide and organic hydroperoxides to water and alcohols, respectively. Plays a role in cell protection against oxidative stress by detoxifying peroxides.</text>
</comment>
<feature type="binding site" evidence="9">
    <location>
        <position position="126"/>
    </location>
    <ligand>
        <name>substrate</name>
    </ligand>
</feature>
<evidence type="ECO:0000256" key="5">
    <source>
        <dbReference type="ARBA" id="ARBA00023002"/>
    </source>
</evidence>
<dbReference type="GO" id="GO:0042744">
    <property type="term" value="P:hydrogen peroxide catabolic process"/>
    <property type="evidence" value="ECO:0007669"/>
    <property type="project" value="TreeGrafter"/>
</dbReference>
<dbReference type="PANTHER" id="PTHR10681:SF128">
    <property type="entry name" value="THIOREDOXIN-DEPENDENT PEROXIDE REDUCTASE, MITOCHONDRIAL"/>
    <property type="match status" value="1"/>
</dbReference>
<dbReference type="FunFam" id="3.30.1020.10:FF:000002">
    <property type="entry name" value="Peroxiredoxin"/>
    <property type="match status" value="1"/>
</dbReference>
<dbReference type="InterPro" id="IPR022915">
    <property type="entry name" value="Peroxiredoxin_TDXH"/>
</dbReference>